<evidence type="ECO:0000313" key="1">
    <source>
        <dbReference type="EMBL" id="OHA65846.1"/>
    </source>
</evidence>
<dbReference type="EMBL" id="MHTT01000010">
    <property type="protein sequence ID" value="OHA65846.1"/>
    <property type="molecule type" value="Genomic_DNA"/>
</dbReference>
<name>A0A1G2QZ27_9BACT</name>
<proteinExistence type="predicted"/>
<reference evidence="1 2" key="1">
    <citation type="journal article" date="2016" name="Nat. Commun.">
        <title>Thousands of microbial genomes shed light on interconnected biogeochemical processes in an aquifer system.</title>
        <authorList>
            <person name="Anantharaman K."/>
            <person name="Brown C.T."/>
            <person name="Hug L.A."/>
            <person name="Sharon I."/>
            <person name="Castelle C.J."/>
            <person name="Probst A.J."/>
            <person name="Thomas B.C."/>
            <person name="Singh A."/>
            <person name="Wilkins M.J."/>
            <person name="Karaoz U."/>
            <person name="Brodie E.L."/>
            <person name="Williams K.H."/>
            <person name="Hubbard S.S."/>
            <person name="Banfield J.F."/>
        </authorList>
    </citation>
    <scope>NUCLEOTIDE SEQUENCE [LARGE SCALE GENOMIC DNA]</scope>
</reference>
<evidence type="ECO:0000313" key="2">
    <source>
        <dbReference type="Proteomes" id="UP000178065"/>
    </source>
</evidence>
<dbReference type="AlphaFoldDB" id="A0A1G2QZ27"/>
<comment type="caution">
    <text evidence="1">The sequence shown here is derived from an EMBL/GenBank/DDBJ whole genome shotgun (WGS) entry which is preliminary data.</text>
</comment>
<accession>A0A1G2QZ27</accession>
<protein>
    <submittedName>
        <fullName evidence="1">Uncharacterized protein</fullName>
    </submittedName>
</protein>
<sequence>MKWPLEDLRKGIVPEELFNNGKLPKAVVEGRLTRRNVRDAIFRFGFPVCFRINRGGLHILAREEDVDALLAKLPRSKQYMKLSLERPASIPTAFGLGKKRYRG</sequence>
<organism evidence="1 2">
    <name type="scientific">Candidatus Wildermuthbacteria bacterium RIFCSPHIGHO2_01_FULL_49_22b</name>
    <dbReference type="NCBI Taxonomy" id="1802448"/>
    <lineage>
        <taxon>Bacteria</taxon>
        <taxon>Candidatus Wildermuthiibacteriota</taxon>
    </lineage>
</organism>
<dbReference type="Proteomes" id="UP000178065">
    <property type="component" value="Unassembled WGS sequence"/>
</dbReference>
<gene>
    <name evidence="1" type="ORF">A2672_02665</name>
</gene>